<keyword evidence="3" id="KW-0238">DNA-binding</keyword>
<sequence>METRTTLKSTKAEYGIIRIPISPFTYERLDKMYNKKLPNGKVKFFDTYKSLNGERKQVTITLETASAQSQRQAKSLIAQRIEKKLTAEREALDILHNATVSQVFEVYWNIRKQEIAESYALCEKQKFDTFLNDFDFGNKRIKSVTSIELQKFVNFFDKPHTRREFKRHLIQFFDFAFAMRYIDVNEAQRIRIPKVKQTIEQKEKHDLKFFTVKEFNEFVKSAKCYIQNLRSSYHREMGIRRLLLLQFIFLTGCRYGEAAALEWKNVDILMRDVYIRQSWQINLGKVGPTKNIQSVRHIAIDERTAEILEEMRTKSDCSFVFPTIHKQPFPNSALNKFMKKVGDYGGMAKNPKYFSTHMLRHSHITLLVLAGVPQKVIMDRVGHSSPRTTSEIYTHLISSQKQQAVKVLNDLPRIA</sequence>
<feature type="domain" description="Tyr recombinase" evidence="5">
    <location>
        <begin position="205"/>
        <end position="407"/>
    </location>
</feature>
<dbReference type="PANTHER" id="PTHR30349">
    <property type="entry name" value="PHAGE INTEGRASE-RELATED"/>
    <property type="match status" value="1"/>
</dbReference>
<evidence type="ECO:0000256" key="3">
    <source>
        <dbReference type="ARBA" id="ARBA00023125"/>
    </source>
</evidence>
<dbReference type="Pfam" id="PF14659">
    <property type="entry name" value="Phage_int_SAM_3"/>
    <property type="match status" value="1"/>
</dbReference>
<keyword evidence="2" id="KW-0229">DNA integration</keyword>
<dbReference type="InterPro" id="IPR050090">
    <property type="entry name" value="Tyrosine_recombinase_XerCD"/>
</dbReference>
<evidence type="ECO:0000256" key="4">
    <source>
        <dbReference type="ARBA" id="ARBA00023172"/>
    </source>
</evidence>
<dbReference type="InterPro" id="IPR013762">
    <property type="entry name" value="Integrase-like_cat_sf"/>
</dbReference>
<evidence type="ECO:0000256" key="2">
    <source>
        <dbReference type="ARBA" id="ARBA00022908"/>
    </source>
</evidence>
<dbReference type="InterPro" id="IPR004107">
    <property type="entry name" value="Integrase_SAM-like_N"/>
</dbReference>
<dbReference type="GO" id="GO:0015074">
    <property type="term" value="P:DNA integration"/>
    <property type="evidence" value="ECO:0007669"/>
    <property type="project" value="UniProtKB-KW"/>
</dbReference>
<dbReference type="RefSeq" id="WP_133265046.1">
    <property type="nucleotide sequence ID" value="NZ_CP015899.2"/>
</dbReference>
<gene>
    <name evidence="6" type="ORF">LLJM1_2108</name>
</gene>
<name>A0A1V0PK65_LACLC</name>
<reference evidence="6" key="1">
    <citation type="journal article" date="2017" name="BMC Genomics">
        <title>Comparative and functional genomics of the Lactococcus lactis taxon; insights into evolution and niche adaptation.</title>
        <authorList>
            <person name="Kelleher P."/>
            <person name="Bottacini F."/>
            <person name="Mahony J."/>
            <person name="Kilcawley K.N."/>
            <person name="van Sinderen D."/>
        </authorList>
    </citation>
    <scope>NUCLEOTIDE SEQUENCE [LARGE SCALE GENOMIC DNA]</scope>
    <source>
        <strain evidence="6">JM1</strain>
    </source>
</reference>
<dbReference type="GO" id="GO:0003677">
    <property type="term" value="F:DNA binding"/>
    <property type="evidence" value="ECO:0007669"/>
    <property type="project" value="UniProtKB-KW"/>
</dbReference>
<dbReference type="PANTHER" id="PTHR30349:SF64">
    <property type="entry name" value="PROPHAGE INTEGRASE INTD-RELATED"/>
    <property type="match status" value="1"/>
</dbReference>
<protein>
    <submittedName>
        <fullName evidence="6">Site-specific integrase</fullName>
    </submittedName>
</protein>
<organism evidence="6">
    <name type="scientific">Lactococcus lactis subsp. cremoris</name>
    <name type="common">Streptococcus cremoris</name>
    <dbReference type="NCBI Taxonomy" id="1359"/>
    <lineage>
        <taxon>Bacteria</taxon>
        <taxon>Bacillati</taxon>
        <taxon>Bacillota</taxon>
        <taxon>Bacilli</taxon>
        <taxon>Lactobacillales</taxon>
        <taxon>Streptococcaceae</taxon>
        <taxon>Lactococcus</taxon>
    </lineage>
</organism>
<evidence type="ECO:0000259" key="5">
    <source>
        <dbReference type="PROSITE" id="PS51898"/>
    </source>
</evidence>
<comment type="similarity">
    <text evidence="1">Belongs to the 'phage' integrase family.</text>
</comment>
<dbReference type="Gene3D" id="1.10.443.10">
    <property type="entry name" value="Intergrase catalytic core"/>
    <property type="match status" value="1"/>
</dbReference>
<dbReference type="SUPFAM" id="SSF56349">
    <property type="entry name" value="DNA breaking-rejoining enzymes"/>
    <property type="match status" value="1"/>
</dbReference>
<dbReference type="InterPro" id="IPR002104">
    <property type="entry name" value="Integrase_catalytic"/>
</dbReference>
<proteinExistence type="inferred from homology"/>
<dbReference type="EMBL" id="CP015899">
    <property type="protein sequence ID" value="ARE29448.2"/>
    <property type="molecule type" value="Genomic_DNA"/>
</dbReference>
<dbReference type="Pfam" id="PF00589">
    <property type="entry name" value="Phage_integrase"/>
    <property type="match status" value="1"/>
</dbReference>
<dbReference type="Gene3D" id="1.10.150.130">
    <property type="match status" value="1"/>
</dbReference>
<reference evidence="6" key="2">
    <citation type="submission" date="2023-03" db="EMBL/GenBank/DDBJ databases">
        <authorList>
            <person name="McDonnell B."/>
        </authorList>
    </citation>
    <scope>NUCLEOTIDE SEQUENCE</scope>
    <source>
        <strain evidence="6">JM1</strain>
    </source>
</reference>
<dbReference type="AlphaFoldDB" id="A0A1V0PK65"/>
<dbReference type="InterPro" id="IPR011010">
    <property type="entry name" value="DNA_brk_join_enz"/>
</dbReference>
<dbReference type="Proteomes" id="UP000191806">
    <property type="component" value="Chromosome"/>
</dbReference>
<keyword evidence="4" id="KW-0233">DNA recombination</keyword>
<evidence type="ECO:0000313" key="6">
    <source>
        <dbReference type="EMBL" id="ARE29448.2"/>
    </source>
</evidence>
<dbReference type="PROSITE" id="PS51898">
    <property type="entry name" value="TYR_RECOMBINASE"/>
    <property type="match status" value="1"/>
</dbReference>
<dbReference type="InterPro" id="IPR010998">
    <property type="entry name" value="Integrase_recombinase_N"/>
</dbReference>
<evidence type="ECO:0000256" key="1">
    <source>
        <dbReference type="ARBA" id="ARBA00008857"/>
    </source>
</evidence>
<dbReference type="CDD" id="cd01189">
    <property type="entry name" value="INT_ICEBs1_C_like"/>
    <property type="match status" value="1"/>
</dbReference>
<dbReference type="GO" id="GO:0006310">
    <property type="term" value="P:DNA recombination"/>
    <property type="evidence" value="ECO:0007669"/>
    <property type="project" value="UniProtKB-KW"/>
</dbReference>
<accession>A0A1V0PK65</accession>